<evidence type="ECO:0000256" key="1">
    <source>
        <dbReference type="ARBA" id="ARBA00004370"/>
    </source>
</evidence>
<comment type="subcellular location">
    <subcellularLocation>
        <location evidence="7">Cell membrane</location>
        <topology evidence="7">Peripheral membrane protein</topology>
    </subcellularLocation>
    <subcellularLocation>
        <location evidence="1">Membrane</location>
    </subcellularLocation>
</comment>
<dbReference type="EMBL" id="AZDA01000046">
    <property type="protein sequence ID" value="KRK39028.1"/>
    <property type="molecule type" value="Genomic_DNA"/>
</dbReference>
<dbReference type="InterPro" id="IPR026015">
    <property type="entry name" value="ATP_synth_OSCP/delta_N_sf"/>
</dbReference>
<evidence type="ECO:0000256" key="6">
    <source>
        <dbReference type="ARBA" id="ARBA00023310"/>
    </source>
</evidence>
<evidence type="ECO:0000256" key="2">
    <source>
        <dbReference type="ARBA" id="ARBA00022448"/>
    </source>
</evidence>
<dbReference type="GO" id="GO:0005886">
    <property type="term" value="C:plasma membrane"/>
    <property type="evidence" value="ECO:0007669"/>
    <property type="project" value="UniProtKB-SubCell"/>
</dbReference>
<comment type="similarity">
    <text evidence="7">Belongs to the ATPase delta chain family.</text>
</comment>
<dbReference type="AlphaFoldDB" id="A0A0R1H579"/>
<dbReference type="Proteomes" id="UP000051461">
    <property type="component" value="Unassembled WGS sequence"/>
</dbReference>
<dbReference type="NCBIfam" id="NF004401">
    <property type="entry name" value="PRK05758.2-1"/>
    <property type="match status" value="1"/>
</dbReference>
<gene>
    <name evidence="7" type="primary">atpH</name>
    <name evidence="8" type="ORF">FC07_GL002748</name>
</gene>
<reference evidence="8 9" key="1">
    <citation type="journal article" date="2015" name="Genome Announc.">
        <title>Expanding the biotechnology potential of lactobacilli through comparative genomics of 213 strains and associated genera.</title>
        <authorList>
            <person name="Sun Z."/>
            <person name="Harris H.M."/>
            <person name="McCann A."/>
            <person name="Guo C."/>
            <person name="Argimon S."/>
            <person name="Zhang W."/>
            <person name="Yang X."/>
            <person name="Jeffery I.B."/>
            <person name="Cooney J.C."/>
            <person name="Kagawa T.F."/>
            <person name="Liu W."/>
            <person name="Song Y."/>
            <person name="Salvetti E."/>
            <person name="Wrobel A."/>
            <person name="Rasinkangas P."/>
            <person name="Parkhill J."/>
            <person name="Rea M.C."/>
            <person name="O'Sullivan O."/>
            <person name="Ritari J."/>
            <person name="Douillard F.P."/>
            <person name="Paul Ross R."/>
            <person name="Yang R."/>
            <person name="Briner A.E."/>
            <person name="Felis G.E."/>
            <person name="de Vos W.M."/>
            <person name="Barrangou R."/>
            <person name="Klaenhammer T.R."/>
            <person name="Caufield P.W."/>
            <person name="Cui Y."/>
            <person name="Zhang H."/>
            <person name="O'Toole P.W."/>
        </authorList>
    </citation>
    <scope>NUCLEOTIDE SEQUENCE [LARGE SCALE GENOMIC DNA]</scope>
    <source>
        <strain evidence="8 9">DSM 20003</strain>
    </source>
</reference>
<dbReference type="RefSeq" id="WP_057904405.1">
    <property type="nucleotide sequence ID" value="NZ_AZDA01000046.1"/>
</dbReference>
<dbReference type="InterPro" id="IPR000711">
    <property type="entry name" value="ATPase_OSCP/dsu"/>
</dbReference>
<dbReference type="GO" id="GO:0046933">
    <property type="term" value="F:proton-transporting ATP synthase activity, rotational mechanism"/>
    <property type="evidence" value="ECO:0007669"/>
    <property type="project" value="UniProtKB-UniRule"/>
</dbReference>
<accession>A0A0R1H579</accession>
<evidence type="ECO:0000313" key="8">
    <source>
        <dbReference type="EMBL" id="KRK39028.1"/>
    </source>
</evidence>
<keyword evidence="5 7" id="KW-0472">Membrane</keyword>
<evidence type="ECO:0000256" key="5">
    <source>
        <dbReference type="ARBA" id="ARBA00023136"/>
    </source>
</evidence>
<dbReference type="PRINTS" id="PR00125">
    <property type="entry name" value="ATPASEDELTA"/>
</dbReference>
<dbReference type="Pfam" id="PF00213">
    <property type="entry name" value="OSCP"/>
    <property type="match status" value="1"/>
</dbReference>
<keyword evidence="3 7" id="KW-0375">Hydrogen ion transport</keyword>
<dbReference type="PATRIC" id="fig|1423726.3.peg.2858"/>
<keyword evidence="2 7" id="KW-0813">Transport</keyword>
<dbReference type="HAMAP" id="MF_01416">
    <property type="entry name" value="ATP_synth_delta_bact"/>
    <property type="match status" value="1"/>
</dbReference>
<keyword evidence="6 7" id="KW-0066">ATP synthesis</keyword>
<dbReference type="PANTHER" id="PTHR11910">
    <property type="entry name" value="ATP SYNTHASE DELTA CHAIN"/>
    <property type="match status" value="1"/>
</dbReference>
<keyword evidence="7" id="KW-1003">Cell membrane</keyword>
<dbReference type="GO" id="GO:0045259">
    <property type="term" value="C:proton-transporting ATP synthase complex"/>
    <property type="evidence" value="ECO:0007669"/>
    <property type="project" value="UniProtKB-KW"/>
</dbReference>
<name>A0A0R1H579_9LACO</name>
<protein>
    <recommendedName>
        <fullName evidence="7">ATP synthase subunit delta</fullName>
    </recommendedName>
    <alternativeName>
        <fullName evidence="7">ATP synthase F(1) sector subunit delta</fullName>
    </alternativeName>
    <alternativeName>
        <fullName evidence="7">F-type ATPase subunit delta</fullName>
        <shortName evidence="7">F-ATPase subunit delta</shortName>
    </alternativeName>
</protein>
<dbReference type="SUPFAM" id="SSF47928">
    <property type="entry name" value="N-terminal domain of the delta subunit of the F1F0-ATP synthase"/>
    <property type="match status" value="1"/>
</dbReference>
<evidence type="ECO:0000313" key="9">
    <source>
        <dbReference type="Proteomes" id="UP000051461"/>
    </source>
</evidence>
<sequence length="181" mass="19534">MALDKATIGTRYATALFQLAQEQQQLETVYADVVALQQVLTATPTLMQVLADPTLAQAQKAGLLTTLKQQAVPLIQNLIQMVFDYGRTTELPLILTDFVKLYDHSKGIAHATVTTAVPLAADQKQKLADQFAARIGAQQLTLAEQVDPAIIGGVIMQADDLIVDGSVRRGLAAVKQLLLKK</sequence>
<dbReference type="Gene3D" id="1.10.520.20">
    <property type="entry name" value="N-terminal domain of the delta subunit of the F1F0-ATP synthase"/>
    <property type="match status" value="1"/>
</dbReference>
<keyword evidence="4 7" id="KW-0406">Ion transport</keyword>
<evidence type="ECO:0000256" key="4">
    <source>
        <dbReference type="ARBA" id="ARBA00023065"/>
    </source>
</evidence>
<comment type="function">
    <text evidence="7">F(1)F(0) ATP synthase produces ATP from ADP in the presence of a proton or sodium gradient. F-type ATPases consist of two structural domains, F(1) containing the extramembraneous catalytic core and F(0) containing the membrane proton channel, linked together by a central stalk and a peripheral stalk. During catalysis, ATP synthesis in the catalytic domain of F(1) is coupled via a rotary mechanism of the central stalk subunits to proton translocation.</text>
</comment>
<keyword evidence="7" id="KW-0139">CF(1)</keyword>
<evidence type="ECO:0000256" key="3">
    <source>
        <dbReference type="ARBA" id="ARBA00022781"/>
    </source>
</evidence>
<comment type="function">
    <text evidence="7">This protein is part of the stalk that links CF(0) to CF(1). It either transmits conformational changes from CF(0) to CF(1) or is implicated in proton conduction.</text>
</comment>
<comment type="caution">
    <text evidence="8">The sequence shown here is derived from an EMBL/GenBank/DDBJ whole genome shotgun (WGS) entry which is preliminary data.</text>
</comment>
<evidence type="ECO:0000256" key="7">
    <source>
        <dbReference type="HAMAP-Rule" id="MF_01416"/>
    </source>
</evidence>
<keyword evidence="9" id="KW-1185">Reference proteome</keyword>
<dbReference type="NCBIfam" id="TIGR01145">
    <property type="entry name" value="ATP_synt_delta"/>
    <property type="match status" value="1"/>
</dbReference>
<dbReference type="STRING" id="1423726.FC07_GL002748"/>
<organism evidence="8 9">
    <name type="scientific">Loigolactobacillus bifermentans DSM 20003</name>
    <dbReference type="NCBI Taxonomy" id="1423726"/>
    <lineage>
        <taxon>Bacteria</taxon>
        <taxon>Bacillati</taxon>
        <taxon>Bacillota</taxon>
        <taxon>Bacilli</taxon>
        <taxon>Lactobacillales</taxon>
        <taxon>Lactobacillaceae</taxon>
        <taxon>Loigolactobacillus</taxon>
    </lineage>
</organism>
<proteinExistence type="inferred from homology"/>
<dbReference type="OrthoDB" id="9786633at2"/>